<evidence type="ECO:0000256" key="8">
    <source>
        <dbReference type="ARBA" id="ARBA00022679"/>
    </source>
</evidence>
<proteinExistence type="predicted"/>
<evidence type="ECO:0000259" key="24">
    <source>
        <dbReference type="PROSITE" id="PS50885"/>
    </source>
</evidence>
<keyword evidence="12" id="KW-0067">ATP-binding</keyword>
<feature type="domain" description="Histidine kinase" evidence="23">
    <location>
        <begin position="156"/>
        <end position="367"/>
    </location>
</feature>
<evidence type="ECO:0000256" key="6">
    <source>
        <dbReference type="ARBA" id="ARBA00022475"/>
    </source>
</evidence>
<evidence type="ECO:0000259" key="23">
    <source>
        <dbReference type="PROSITE" id="PS50109"/>
    </source>
</evidence>
<evidence type="ECO:0000256" key="19">
    <source>
        <dbReference type="ARBA" id="ARBA00040454"/>
    </source>
</evidence>
<keyword evidence="13" id="KW-0460">Magnesium</keyword>
<dbReference type="Gene3D" id="1.10.287.130">
    <property type="match status" value="1"/>
</dbReference>
<evidence type="ECO:0000256" key="9">
    <source>
        <dbReference type="ARBA" id="ARBA00022741"/>
    </source>
</evidence>
<comment type="subcellular location">
    <subcellularLocation>
        <location evidence="4">Cell membrane</location>
        <topology evidence="4">Multi-pass membrane protein</topology>
    </subcellularLocation>
</comment>
<dbReference type="OrthoDB" id="9804645at2"/>
<dbReference type="PROSITE" id="PS50109">
    <property type="entry name" value="HIS_KIN"/>
    <property type="match status" value="1"/>
</dbReference>
<evidence type="ECO:0000256" key="13">
    <source>
        <dbReference type="ARBA" id="ARBA00022842"/>
    </source>
</evidence>
<feature type="transmembrane region" description="Helical" evidence="22">
    <location>
        <begin position="74"/>
        <end position="96"/>
    </location>
</feature>
<dbReference type="Gene3D" id="3.30.565.10">
    <property type="entry name" value="Histidine kinase-like ATPase, C-terminal domain"/>
    <property type="match status" value="1"/>
</dbReference>
<evidence type="ECO:0000256" key="22">
    <source>
        <dbReference type="SAM" id="Phobius"/>
    </source>
</evidence>
<dbReference type="Gene3D" id="1.10.8.500">
    <property type="entry name" value="HAMP domain in histidine kinase"/>
    <property type="match status" value="1"/>
</dbReference>
<sequence>MGRLFWKFFFIFWLAQVVTSVGVGVAIWLERPAHMPGAGAFAEGPPPPRFGGPDHPPPLPDRPPPPPHYLSLPLLPILAGCVVSLLFAALLAWYFAKPIRSLRSAFESVAGGKLGTRIGASMGRRKDELADLGKDFDHMADRLQNLLDAQRRLLHDVSHELRSPLARLQAAADLMRQQPERGAEFIERIERDTARMDKLVGELLTLARLDAGMTGKLDEDVDLREVVTDISADARFEADGKHCAIEVDLNGPVVARGSHELLYRAIENVVRNAVLHSPEGGIVAISAHSADGRLRVTVADGGPGVFDGDLAAIFDPFFRSDPGQSVAGYGLGLAITRRVVEAHGGSVSAANQVKGGLMVTLLLPLPVRAGQRVPEIRDD</sequence>
<dbReference type="InterPro" id="IPR050980">
    <property type="entry name" value="2C_sensor_his_kinase"/>
</dbReference>
<keyword evidence="11" id="KW-0378">Hydrolase</keyword>
<dbReference type="InterPro" id="IPR005467">
    <property type="entry name" value="His_kinase_dom"/>
</dbReference>
<evidence type="ECO:0000256" key="20">
    <source>
        <dbReference type="ARBA" id="ARBA00041776"/>
    </source>
</evidence>
<evidence type="ECO:0000256" key="14">
    <source>
        <dbReference type="ARBA" id="ARBA00022912"/>
    </source>
</evidence>
<evidence type="ECO:0000256" key="16">
    <source>
        <dbReference type="ARBA" id="ARBA00023016"/>
    </source>
</evidence>
<dbReference type="GO" id="GO:0004721">
    <property type="term" value="F:phosphoprotein phosphatase activity"/>
    <property type="evidence" value="ECO:0007669"/>
    <property type="project" value="UniProtKB-KW"/>
</dbReference>
<evidence type="ECO:0000256" key="10">
    <source>
        <dbReference type="ARBA" id="ARBA00022777"/>
    </source>
</evidence>
<name>W0SBD8_9PROT</name>
<evidence type="ECO:0000256" key="11">
    <source>
        <dbReference type="ARBA" id="ARBA00022801"/>
    </source>
</evidence>
<feature type="transmembrane region" description="Helical" evidence="22">
    <location>
        <begin position="7"/>
        <end position="29"/>
    </location>
</feature>
<dbReference type="EC" id="2.7.13.3" evidence="5"/>
<feature type="region of interest" description="Disordered" evidence="21">
    <location>
        <begin position="40"/>
        <end position="64"/>
    </location>
</feature>
<evidence type="ECO:0000256" key="3">
    <source>
        <dbReference type="ARBA" id="ARBA00001946"/>
    </source>
</evidence>
<keyword evidence="15" id="KW-0902">Two-component regulatory system</keyword>
<dbReference type="InterPro" id="IPR003660">
    <property type="entry name" value="HAMP_dom"/>
</dbReference>
<comment type="catalytic activity">
    <reaction evidence="1">
        <text>ATP + protein L-histidine = ADP + protein N-phospho-L-histidine.</text>
        <dbReference type="EC" id="2.7.13.3"/>
    </reaction>
</comment>
<feature type="compositionally biased region" description="Pro residues" evidence="21">
    <location>
        <begin position="44"/>
        <end position="64"/>
    </location>
</feature>
<evidence type="ECO:0000256" key="12">
    <source>
        <dbReference type="ARBA" id="ARBA00022840"/>
    </source>
</evidence>
<evidence type="ECO:0000256" key="18">
    <source>
        <dbReference type="ARBA" id="ARBA00023211"/>
    </source>
</evidence>
<organism evidence="25 26">
    <name type="scientific">Sulfuritalea hydrogenivorans sk43H</name>
    <dbReference type="NCBI Taxonomy" id="1223802"/>
    <lineage>
        <taxon>Bacteria</taxon>
        <taxon>Pseudomonadati</taxon>
        <taxon>Pseudomonadota</taxon>
        <taxon>Betaproteobacteria</taxon>
        <taxon>Nitrosomonadales</taxon>
        <taxon>Sterolibacteriaceae</taxon>
        <taxon>Sulfuritalea</taxon>
    </lineage>
</organism>
<evidence type="ECO:0000256" key="17">
    <source>
        <dbReference type="ARBA" id="ARBA00023026"/>
    </source>
</evidence>
<keyword evidence="16" id="KW-0346">Stress response</keyword>
<dbReference type="InterPro" id="IPR003594">
    <property type="entry name" value="HATPase_dom"/>
</dbReference>
<protein>
    <recommendedName>
        <fullName evidence="19">Signal transduction histidine-protein kinase/phosphatase MprB</fullName>
        <ecNumber evidence="5">2.7.13.3</ecNumber>
    </recommendedName>
    <alternativeName>
        <fullName evidence="20">Mycobacterial persistence regulator B</fullName>
    </alternativeName>
</protein>
<evidence type="ECO:0000313" key="26">
    <source>
        <dbReference type="Proteomes" id="UP000031637"/>
    </source>
</evidence>
<keyword evidence="22" id="KW-0472">Membrane</keyword>
<dbReference type="RefSeq" id="WP_041096827.1">
    <property type="nucleotide sequence ID" value="NZ_AP012547.1"/>
</dbReference>
<dbReference type="SMART" id="SM00388">
    <property type="entry name" value="HisKA"/>
    <property type="match status" value="1"/>
</dbReference>
<gene>
    <name evidence="25" type="ORF">SUTH_00492</name>
</gene>
<evidence type="ECO:0000256" key="15">
    <source>
        <dbReference type="ARBA" id="ARBA00023012"/>
    </source>
</evidence>
<keyword evidence="9" id="KW-0547">Nucleotide-binding</keyword>
<evidence type="ECO:0000313" key="25">
    <source>
        <dbReference type="EMBL" id="BAO28306.1"/>
    </source>
</evidence>
<keyword evidence="18" id="KW-0464">Manganese</keyword>
<dbReference type="CDD" id="cd06225">
    <property type="entry name" value="HAMP"/>
    <property type="match status" value="1"/>
</dbReference>
<keyword evidence="6" id="KW-1003">Cell membrane</keyword>
<dbReference type="PRINTS" id="PR00344">
    <property type="entry name" value="BCTRLSENSOR"/>
</dbReference>
<keyword evidence="22" id="KW-1133">Transmembrane helix</keyword>
<keyword evidence="17" id="KW-0843">Virulence</keyword>
<dbReference type="InterPro" id="IPR003661">
    <property type="entry name" value="HisK_dim/P_dom"/>
</dbReference>
<dbReference type="InterPro" id="IPR036097">
    <property type="entry name" value="HisK_dim/P_sf"/>
</dbReference>
<dbReference type="Proteomes" id="UP000031637">
    <property type="component" value="Chromosome"/>
</dbReference>
<feature type="domain" description="HAMP" evidence="24">
    <location>
        <begin position="93"/>
        <end position="148"/>
    </location>
</feature>
<keyword evidence="22" id="KW-0812">Transmembrane</keyword>
<dbReference type="Pfam" id="PF02518">
    <property type="entry name" value="HATPase_c"/>
    <property type="match status" value="1"/>
</dbReference>
<keyword evidence="14" id="KW-0904">Protein phosphatase</keyword>
<keyword evidence="26" id="KW-1185">Reference proteome</keyword>
<dbReference type="CDD" id="cd00075">
    <property type="entry name" value="HATPase"/>
    <property type="match status" value="1"/>
</dbReference>
<keyword evidence="10 25" id="KW-0418">Kinase</keyword>
<dbReference type="SMART" id="SM00304">
    <property type="entry name" value="HAMP"/>
    <property type="match status" value="1"/>
</dbReference>
<evidence type="ECO:0000256" key="4">
    <source>
        <dbReference type="ARBA" id="ARBA00004651"/>
    </source>
</evidence>
<dbReference type="PROSITE" id="PS50885">
    <property type="entry name" value="HAMP"/>
    <property type="match status" value="1"/>
</dbReference>
<dbReference type="EMBL" id="AP012547">
    <property type="protein sequence ID" value="BAO28306.1"/>
    <property type="molecule type" value="Genomic_DNA"/>
</dbReference>
<evidence type="ECO:0000256" key="5">
    <source>
        <dbReference type="ARBA" id="ARBA00012438"/>
    </source>
</evidence>
<comment type="cofactor">
    <cofactor evidence="2">
        <name>Mn(2+)</name>
        <dbReference type="ChEBI" id="CHEBI:29035"/>
    </cofactor>
</comment>
<evidence type="ECO:0000256" key="7">
    <source>
        <dbReference type="ARBA" id="ARBA00022553"/>
    </source>
</evidence>
<dbReference type="GO" id="GO:0005524">
    <property type="term" value="F:ATP binding"/>
    <property type="evidence" value="ECO:0007669"/>
    <property type="project" value="UniProtKB-KW"/>
</dbReference>
<dbReference type="InterPro" id="IPR004358">
    <property type="entry name" value="Sig_transdc_His_kin-like_C"/>
</dbReference>
<dbReference type="HOGENOM" id="CLU_000445_89_27_4"/>
<evidence type="ECO:0000256" key="21">
    <source>
        <dbReference type="SAM" id="MobiDB-lite"/>
    </source>
</evidence>
<evidence type="ECO:0000256" key="1">
    <source>
        <dbReference type="ARBA" id="ARBA00000085"/>
    </source>
</evidence>
<dbReference type="GO" id="GO:0005886">
    <property type="term" value="C:plasma membrane"/>
    <property type="evidence" value="ECO:0007669"/>
    <property type="project" value="UniProtKB-SubCell"/>
</dbReference>
<dbReference type="InterPro" id="IPR036890">
    <property type="entry name" value="HATPase_C_sf"/>
</dbReference>
<dbReference type="KEGG" id="shd:SUTH_00492"/>
<dbReference type="SUPFAM" id="SSF158472">
    <property type="entry name" value="HAMP domain-like"/>
    <property type="match status" value="1"/>
</dbReference>
<dbReference type="SUPFAM" id="SSF55874">
    <property type="entry name" value="ATPase domain of HSP90 chaperone/DNA topoisomerase II/histidine kinase"/>
    <property type="match status" value="1"/>
</dbReference>
<dbReference type="PANTHER" id="PTHR44936">
    <property type="entry name" value="SENSOR PROTEIN CREC"/>
    <property type="match status" value="1"/>
</dbReference>
<evidence type="ECO:0000256" key="2">
    <source>
        <dbReference type="ARBA" id="ARBA00001936"/>
    </source>
</evidence>
<dbReference type="Pfam" id="PF00512">
    <property type="entry name" value="HisKA"/>
    <property type="match status" value="1"/>
</dbReference>
<dbReference type="SUPFAM" id="SSF47384">
    <property type="entry name" value="Homodimeric domain of signal transducing histidine kinase"/>
    <property type="match status" value="1"/>
</dbReference>
<dbReference type="AlphaFoldDB" id="W0SBD8"/>
<dbReference type="GO" id="GO:0000155">
    <property type="term" value="F:phosphorelay sensor kinase activity"/>
    <property type="evidence" value="ECO:0007669"/>
    <property type="project" value="InterPro"/>
</dbReference>
<keyword evidence="7" id="KW-0597">Phosphoprotein</keyword>
<comment type="cofactor">
    <cofactor evidence="3">
        <name>Mg(2+)</name>
        <dbReference type="ChEBI" id="CHEBI:18420"/>
    </cofactor>
</comment>
<dbReference type="Pfam" id="PF00672">
    <property type="entry name" value="HAMP"/>
    <property type="match status" value="1"/>
</dbReference>
<dbReference type="CDD" id="cd00082">
    <property type="entry name" value="HisKA"/>
    <property type="match status" value="1"/>
</dbReference>
<reference evidence="25 26" key="1">
    <citation type="journal article" date="2014" name="Syst. Appl. Microbiol.">
        <title>Complete genomes of freshwater sulfur oxidizers Sulfuricella denitrificans skB26 and Sulfuritalea hydrogenivorans sk43H: genetic insights into the sulfur oxidation pathway of betaproteobacteria.</title>
        <authorList>
            <person name="Watanabe T."/>
            <person name="Kojima H."/>
            <person name="Fukui M."/>
        </authorList>
    </citation>
    <scope>NUCLEOTIDE SEQUENCE [LARGE SCALE GENOMIC DNA]</scope>
    <source>
        <strain evidence="25">DSM22779</strain>
    </source>
</reference>
<dbReference type="SMART" id="SM00387">
    <property type="entry name" value="HATPase_c"/>
    <property type="match status" value="1"/>
</dbReference>
<dbReference type="STRING" id="1223802.SUTH_00492"/>
<keyword evidence="8" id="KW-0808">Transferase</keyword>
<accession>W0SBD8</accession>
<dbReference type="PANTHER" id="PTHR44936:SF9">
    <property type="entry name" value="SENSOR PROTEIN CREC"/>
    <property type="match status" value="1"/>
</dbReference>